<dbReference type="AlphaFoldDB" id="A0A150KG29"/>
<dbReference type="RefSeq" id="WP_061575002.1">
    <property type="nucleotide sequence ID" value="NZ_LQYI01000058.1"/>
</dbReference>
<protein>
    <submittedName>
        <fullName evidence="1">Uncharacterized protein</fullName>
    </submittedName>
</protein>
<dbReference type="PATRIC" id="fig|1398.25.peg.3171"/>
<dbReference type="EMBL" id="LQYI01000058">
    <property type="protein sequence ID" value="KYC68298.1"/>
    <property type="molecule type" value="Genomic_DNA"/>
</dbReference>
<name>A0A150KG29_HEYCO</name>
<organism evidence="1 2">
    <name type="scientific">Heyndrickxia coagulans</name>
    <name type="common">Weizmannia coagulans</name>
    <dbReference type="NCBI Taxonomy" id="1398"/>
    <lineage>
        <taxon>Bacteria</taxon>
        <taxon>Bacillati</taxon>
        <taxon>Bacillota</taxon>
        <taxon>Bacilli</taxon>
        <taxon>Bacillales</taxon>
        <taxon>Bacillaceae</taxon>
        <taxon>Heyndrickxia</taxon>
    </lineage>
</organism>
<proteinExistence type="predicted"/>
<reference evidence="1 2" key="1">
    <citation type="submission" date="2016-01" db="EMBL/GenBank/DDBJ databases">
        <title>Genome Sequences of Twelve Sporeforming Bacillus Species Isolated from Foods.</title>
        <authorList>
            <person name="Berendsen E.M."/>
            <person name="Wells-Bennik M.H."/>
            <person name="Krawcyk A.O."/>
            <person name="De Jong A."/>
            <person name="Holsappel S."/>
            <person name="Eijlander R.T."/>
            <person name="Kuipers O.P."/>
        </authorList>
    </citation>
    <scope>NUCLEOTIDE SEQUENCE [LARGE SCALE GENOMIC DNA]</scope>
    <source>
        <strain evidence="1 2">B4099</strain>
    </source>
</reference>
<dbReference type="Proteomes" id="UP000075304">
    <property type="component" value="Unassembled WGS sequence"/>
</dbReference>
<sequence length="346" mass="41168">MRVTELRKLIEKYSKDDLSKIIVELYKSIPKKVRDEKTVDMMLEDFQRYKEAEKMKRKKVKDVNVNDLEREIEQLLQNAYKQNYVIPNHYVSKKDRSKWRFKVKSYIKHLQQVPVAGKEGKRATDLLEELYEMLCYGCGYLIFNTENPFRSVGIAQVELFDILLKRKFSTGINSESISFAIKQVINCYLDMDTLRSDLINVFIANLRTADAKEIAIEQCHQLRMGLKQRTIAPAKETWDNHEYSRERKINDLVETVFRLKIALCEYEAAISYFKSNIQQRFKEVSLFNLLNMLENYDQKDYWLREYETAVKEGIMPRDELQYTYRYLKEKGQFNGFPKEVSHPQGM</sequence>
<comment type="caution">
    <text evidence="1">The sequence shown here is derived from an EMBL/GenBank/DDBJ whole genome shotgun (WGS) entry which is preliminary data.</text>
</comment>
<evidence type="ECO:0000313" key="1">
    <source>
        <dbReference type="EMBL" id="KYC68298.1"/>
    </source>
</evidence>
<gene>
    <name evidence="1" type="ORF">B4099_1786</name>
</gene>
<evidence type="ECO:0000313" key="2">
    <source>
        <dbReference type="Proteomes" id="UP000075304"/>
    </source>
</evidence>
<accession>A0A150KG29</accession>